<protein>
    <submittedName>
        <fullName evidence="1">Uncharacterized protein</fullName>
    </submittedName>
</protein>
<evidence type="ECO:0000313" key="1">
    <source>
        <dbReference type="EMBL" id="VEP16102.1"/>
    </source>
</evidence>
<dbReference type="Proteomes" id="UP000320055">
    <property type="component" value="Unassembled WGS sequence"/>
</dbReference>
<name>A0A563VXC5_9CYAN</name>
<evidence type="ECO:0000313" key="2">
    <source>
        <dbReference type="Proteomes" id="UP000320055"/>
    </source>
</evidence>
<dbReference type="EMBL" id="CAACVJ010000340">
    <property type="protein sequence ID" value="VEP16102.1"/>
    <property type="molecule type" value="Genomic_DNA"/>
</dbReference>
<organism evidence="1 2">
    <name type="scientific">Hyella patelloides LEGE 07179</name>
    <dbReference type="NCBI Taxonomy" id="945734"/>
    <lineage>
        <taxon>Bacteria</taxon>
        <taxon>Bacillati</taxon>
        <taxon>Cyanobacteriota</taxon>
        <taxon>Cyanophyceae</taxon>
        <taxon>Pleurocapsales</taxon>
        <taxon>Hyellaceae</taxon>
        <taxon>Hyella</taxon>
    </lineage>
</organism>
<gene>
    <name evidence="1" type="ORF">H1P_4040001</name>
</gene>
<reference evidence="1 2" key="1">
    <citation type="submission" date="2019-01" db="EMBL/GenBank/DDBJ databases">
        <authorList>
            <person name="Brito A."/>
        </authorList>
    </citation>
    <scope>NUCLEOTIDE SEQUENCE [LARGE SCALE GENOMIC DNA]</scope>
    <source>
        <strain evidence="1">1</strain>
    </source>
</reference>
<keyword evidence="2" id="KW-1185">Reference proteome</keyword>
<sequence length="83" mass="9615">MPWNFTGSNRQFLHGNWYLLDSRFLRQVYASVTSYRIRNLSPCNVPLSEPVPTSLTYVHGYLSPIVQELNPVVFAKLRVDEQS</sequence>
<accession>A0A563VXC5</accession>
<dbReference type="AlphaFoldDB" id="A0A563VXC5"/>
<proteinExistence type="predicted"/>